<evidence type="ECO:0000313" key="3">
    <source>
        <dbReference type="Proteomes" id="UP001583177"/>
    </source>
</evidence>
<keyword evidence="3" id="KW-1185">Reference proteome</keyword>
<keyword evidence="1" id="KW-0539">Nucleus</keyword>
<evidence type="ECO:0000313" key="2">
    <source>
        <dbReference type="EMBL" id="KAL1882321.1"/>
    </source>
</evidence>
<accession>A0ABR3Y213</accession>
<name>A0ABR3Y213_9PEZI</name>
<dbReference type="InterPro" id="IPR021858">
    <property type="entry name" value="Fun_TF"/>
</dbReference>
<gene>
    <name evidence="2" type="ORF">Daus18300_000807</name>
</gene>
<proteinExistence type="predicted"/>
<reference evidence="2 3" key="1">
    <citation type="journal article" date="2024" name="IMA Fungus">
        <title>IMA Genome - F19 : A genome assembly and annotation guide to empower mycologists, including annotated draft genome sequences of Ceratocystis pirilliformis, Diaporthe australafricana, Fusarium ophioides, Paecilomyces lecythidis, and Sporothrix stenoceras.</title>
        <authorList>
            <person name="Aylward J."/>
            <person name="Wilson A.M."/>
            <person name="Visagie C.M."/>
            <person name="Spraker J."/>
            <person name="Barnes I."/>
            <person name="Buitendag C."/>
            <person name="Ceriani C."/>
            <person name="Del Mar Angel L."/>
            <person name="du Plessis D."/>
            <person name="Fuchs T."/>
            <person name="Gasser K."/>
            <person name="Kramer D."/>
            <person name="Li W."/>
            <person name="Munsamy K."/>
            <person name="Piso A."/>
            <person name="Price J.L."/>
            <person name="Sonnekus B."/>
            <person name="Thomas C."/>
            <person name="van der Nest A."/>
            <person name="van Dijk A."/>
            <person name="van Heerden A."/>
            <person name="van Vuuren N."/>
            <person name="Yilmaz N."/>
            <person name="Duong T.A."/>
            <person name="van der Merwe N.A."/>
            <person name="Wingfield M.J."/>
            <person name="Wingfield B.D."/>
        </authorList>
    </citation>
    <scope>NUCLEOTIDE SEQUENCE [LARGE SCALE GENOMIC DNA]</scope>
    <source>
        <strain evidence="2 3">CMW 18300</strain>
    </source>
</reference>
<dbReference type="Pfam" id="PF11951">
    <property type="entry name" value="Fungal_trans_2"/>
    <property type="match status" value="1"/>
</dbReference>
<protein>
    <submittedName>
        <fullName evidence="2">Uncharacterized protein</fullName>
    </submittedName>
</protein>
<organism evidence="2 3">
    <name type="scientific">Diaporthe australafricana</name>
    <dbReference type="NCBI Taxonomy" id="127596"/>
    <lineage>
        <taxon>Eukaryota</taxon>
        <taxon>Fungi</taxon>
        <taxon>Dikarya</taxon>
        <taxon>Ascomycota</taxon>
        <taxon>Pezizomycotina</taxon>
        <taxon>Sordariomycetes</taxon>
        <taxon>Sordariomycetidae</taxon>
        <taxon>Diaporthales</taxon>
        <taxon>Diaporthaceae</taxon>
        <taxon>Diaporthe</taxon>
    </lineage>
</organism>
<evidence type="ECO:0000256" key="1">
    <source>
        <dbReference type="ARBA" id="ARBA00023242"/>
    </source>
</evidence>
<sequence length="172" mass="18793">MGQLAQLQLSRRSEEDEYGDGCDDTLEGRISALEDILLNARAVDVDATASFLGPTDPQGVLLLNEAMHACCVILFDTRFRGVPFTALLIRGQVKIVADEISKVRSDSRVLYASVFPLFIAAVKLWTLRHATSFQRGYSISKACFSIAGISWLPYNISGRSEIINRASPGPIG</sequence>
<dbReference type="Proteomes" id="UP001583177">
    <property type="component" value="Unassembled WGS sequence"/>
</dbReference>
<comment type="caution">
    <text evidence="2">The sequence shown here is derived from an EMBL/GenBank/DDBJ whole genome shotgun (WGS) entry which is preliminary data.</text>
</comment>
<dbReference type="EMBL" id="JAWRVE010000004">
    <property type="protein sequence ID" value="KAL1882321.1"/>
    <property type="molecule type" value="Genomic_DNA"/>
</dbReference>